<accession>A0ABN7A7M9</accession>
<protein>
    <submittedName>
        <fullName evidence="5">Protein prenyltransferase alpha subunit repeat-containing protein</fullName>
    </submittedName>
</protein>
<keyword evidence="3" id="KW-0808">Transferase</keyword>
<reference evidence="5 6" key="1">
    <citation type="submission" date="2023-09" db="EMBL/GenBank/DDBJ databases">
        <title>Nesidiocoris tenuis whole genome shotgun sequence.</title>
        <authorList>
            <person name="Shibata T."/>
            <person name="Shimoda M."/>
            <person name="Kobayashi T."/>
            <person name="Uehara T."/>
        </authorList>
    </citation>
    <scope>NUCLEOTIDE SEQUENCE [LARGE SCALE GENOMIC DNA]</scope>
    <source>
        <strain evidence="5 6">Japan</strain>
    </source>
</reference>
<dbReference type="Proteomes" id="UP001307889">
    <property type="component" value="Chromosome 1"/>
</dbReference>
<evidence type="ECO:0000256" key="2">
    <source>
        <dbReference type="ARBA" id="ARBA00022602"/>
    </source>
</evidence>
<keyword evidence="2" id="KW-0637">Prenyltransferase</keyword>
<dbReference type="PANTHER" id="PTHR11129:SF3">
    <property type="entry name" value="PROTEIN PRENYLTRANSFERASE ALPHA SUBUNIT REPEAT-CONTAINING PROTEIN 1"/>
    <property type="match status" value="1"/>
</dbReference>
<evidence type="ECO:0000313" key="6">
    <source>
        <dbReference type="Proteomes" id="UP001307889"/>
    </source>
</evidence>
<dbReference type="InterPro" id="IPR002088">
    <property type="entry name" value="Prenyl_trans_a"/>
</dbReference>
<dbReference type="PROSITE" id="PS51147">
    <property type="entry name" value="PFTA"/>
    <property type="match status" value="1"/>
</dbReference>
<comment type="similarity">
    <text evidence="1">Belongs to the protein prenyltransferase subunit alpha family.</text>
</comment>
<keyword evidence="6" id="KW-1185">Reference proteome</keyword>
<evidence type="ECO:0000256" key="3">
    <source>
        <dbReference type="ARBA" id="ARBA00022679"/>
    </source>
</evidence>
<name>A0ABN7A7M9_9HEMI</name>
<sequence>MLQEDFYPAAEKILSDILHIIKNDHTLTVVEIIPSLSNTNKSPIHREERSLGLESWCVQPVYCHAYKCVSDIRKRSRKNIDCGKLNSLLIGVLLINPEVTTFWNMRKDLLNNAKIDPHFELRFCSLVLSRKPKCSDVYAHRKWVLQKIMKRNHDDKCELLLNEMALCEIAADRYSNNYHAWTHRLWCLHQGMQINQKQFLIRELNWSHAWIQKHVSDYSGFFYRQQVLSCLSEYLQVENDDFVFDWFSSVDKAFNELCSSQQICSTVDAPLPLKLIFNELNLNSQMVGDFEAHEALWYHRRFNLYLFKKYLPAAYDREFSSNSEFGHTREGVPSEKNKKIESLGAQLRSGLISYENLFLKQYKSGKIDAATEKYSSRHQQWLTRCFQLNTLSSM</sequence>
<proteinExistence type="inferred from homology"/>
<organism evidence="5 6">
    <name type="scientific">Nesidiocoris tenuis</name>
    <dbReference type="NCBI Taxonomy" id="355587"/>
    <lineage>
        <taxon>Eukaryota</taxon>
        <taxon>Metazoa</taxon>
        <taxon>Ecdysozoa</taxon>
        <taxon>Arthropoda</taxon>
        <taxon>Hexapoda</taxon>
        <taxon>Insecta</taxon>
        <taxon>Pterygota</taxon>
        <taxon>Neoptera</taxon>
        <taxon>Paraneoptera</taxon>
        <taxon>Hemiptera</taxon>
        <taxon>Heteroptera</taxon>
        <taxon>Panheteroptera</taxon>
        <taxon>Cimicomorpha</taxon>
        <taxon>Miridae</taxon>
        <taxon>Dicyphina</taxon>
        <taxon>Nesidiocoris</taxon>
    </lineage>
</organism>
<evidence type="ECO:0000256" key="4">
    <source>
        <dbReference type="ARBA" id="ARBA00022737"/>
    </source>
</evidence>
<dbReference type="Pfam" id="PF01239">
    <property type="entry name" value="PPTA"/>
    <property type="match status" value="3"/>
</dbReference>
<evidence type="ECO:0000256" key="1">
    <source>
        <dbReference type="ARBA" id="ARBA00006734"/>
    </source>
</evidence>
<gene>
    <name evidence="5" type="ORF">NTJ_01083</name>
</gene>
<dbReference type="SUPFAM" id="SSF48439">
    <property type="entry name" value="Protein prenylyltransferase"/>
    <property type="match status" value="1"/>
</dbReference>
<evidence type="ECO:0000313" key="5">
    <source>
        <dbReference type="EMBL" id="BES88281.1"/>
    </source>
</evidence>
<dbReference type="PANTHER" id="PTHR11129">
    <property type="entry name" value="PROTEIN FARNESYLTRANSFERASE ALPHA SUBUNIT/RAB GERANYLGERANYL TRANSFERASE ALPHA SUBUNIT"/>
    <property type="match status" value="1"/>
</dbReference>
<dbReference type="EMBL" id="AP028909">
    <property type="protein sequence ID" value="BES88281.1"/>
    <property type="molecule type" value="Genomic_DNA"/>
</dbReference>
<dbReference type="Gene3D" id="1.25.40.120">
    <property type="entry name" value="Protein prenylyltransferase"/>
    <property type="match status" value="1"/>
</dbReference>
<keyword evidence="4" id="KW-0677">Repeat</keyword>